<organism evidence="6 7">
    <name type="scientific">Povalibacter uvarum</name>
    <dbReference type="NCBI Taxonomy" id="732238"/>
    <lineage>
        <taxon>Bacteria</taxon>
        <taxon>Pseudomonadati</taxon>
        <taxon>Pseudomonadota</taxon>
        <taxon>Gammaproteobacteria</taxon>
        <taxon>Steroidobacterales</taxon>
        <taxon>Steroidobacteraceae</taxon>
        <taxon>Povalibacter</taxon>
    </lineage>
</organism>
<dbReference type="InterPro" id="IPR000847">
    <property type="entry name" value="LysR_HTH_N"/>
</dbReference>
<dbReference type="EMBL" id="JACHHZ010000007">
    <property type="protein sequence ID" value="MBB6096222.1"/>
    <property type="molecule type" value="Genomic_DNA"/>
</dbReference>
<keyword evidence="3" id="KW-0238">DNA-binding</keyword>
<sequence length="315" mass="35213">MRRLPPFAELVAFEAVARHLSFTKAADELCITQSAVSHRVRRLEQFLGVRLLHRSNPGLQLTSEGILLLPQLKSALDGLEQLGRRRERRLRVAAESGLCSWWLAGRLPRFMEAHPQITLELVPIENERSPIPEVDVRVLWLAAHDEPKAATHLALANEHVFPVCSPALLKSVAPGRALAELPLIHKTSHGFSELNWATWLQKLEMHRERGSRGELRLGDMGMLLSAAINGAGVALSRSLLAHDALAEGRLAIPVSNFEPMVSTKRHYLRWRRDRQGDPDIEAFAQWMAAEVQTSVDSVLRRTQTATARSRVHVVG</sequence>
<accession>A0A841HW96</accession>
<comment type="caution">
    <text evidence="6">The sequence shown here is derived from an EMBL/GenBank/DDBJ whole genome shotgun (WGS) entry which is preliminary data.</text>
</comment>
<dbReference type="Pfam" id="PF03466">
    <property type="entry name" value="LysR_substrate"/>
    <property type="match status" value="1"/>
</dbReference>
<evidence type="ECO:0000256" key="4">
    <source>
        <dbReference type="ARBA" id="ARBA00023163"/>
    </source>
</evidence>
<name>A0A841HW96_9GAMM</name>
<evidence type="ECO:0000259" key="5">
    <source>
        <dbReference type="PROSITE" id="PS50931"/>
    </source>
</evidence>
<evidence type="ECO:0000256" key="2">
    <source>
        <dbReference type="ARBA" id="ARBA00023015"/>
    </source>
</evidence>
<dbReference type="InterPro" id="IPR058163">
    <property type="entry name" value="LysR-type_TF_proteobact-type"/>
</dbReference>
<reference evidence="6 7" key="1">
    <citation type="submission" date="2020-08" db="EMBL/GenBank/DDBJ databases">
        <title>Genomic Encyclopedia of Type Strains, Phase IV (KMG-IV): sequencing the most valuable type-strain genomes for metagenomic binning, comparative biology and taxonomic classification.</title>
        <authorList>
            <person name="Goeker M."/>
        </authorList>
    </citation>
    <scope>NUCLEOTIDE SEQUENCE [LARGE SCALE GENOMIC DNA]</scope>
    <source>
        <strain evidence="6 7">DSM 26723</strain>
    </source>
</reference>
<dbReference type="RefSeq" id="WP_184335616.1">
    <property type="nucleotide sequence ID" value="NZ_JACHHZ010000007.1"/>
</dbReference>
<keyword evidence="7" id="KW-1185">Reference proteome</keyword>
<dbReference type="PRINTS" id="PR00039">
    <property type="entry name" value="HTHLYSR"/>
</dbReference>
<dbReference type="InterPro" id="IPR036388">
    <property type="entry name" value="WH-like_DNA-bd_sf"/>
</dbReference>
<dbReference type="Pfam" id="PF00126">
    <property type="entry name" value="HTH_1"/>
    <property type="match status" value="1"/>
</dbReference>
<dbReference type="SUPFAM" id="SSF53850">
    <property type="entry name" value="Periplasmic binding protein-like II"/>
    <property type="match status" value="1"/>
</dbReference>
<dbReference type="PROSITE" id="PS50931">
    <property type="entry name" value="HTH_LYSR"/>
    <property type="match status" value="1"/>
</dbReference>
<evidence type="ECO:0000313" key="7">
    <source>
        <dbReference type="Proteomes" id="UP000588068"/>
    </source>
</evidence>
<dbReference type="InterPro" id="IPR005119">
    <property type="entry name" value="LysR_subst-bd"/>
</dbReference>
<dbReference type="Gene3D" id="1.10.10.10">
    <property type="entry name" value="Winged helix-like DNA-binding domain superfamily/Winged helix DNA-binding domain"/>
    <property type="match status" value="1"/>
</dbReference>
<dbReference type="AlphaFoldDB" id="A0A841HW96"/>
<evidence type="ECO:0000313" key="6">
    <source>
        <dbReference type="EMBL" id="MBB6096222.1"/>
    </source>
</evidence>
<proteinExistence type="inferred from homology"/>
<dbReference type="FunFam" id="1.10.10.10:FF:000001">
    <property type="entry name" value="LysR family transcriptional regulator"/>
    <property type="match status" value="1"/>
</dbReference>
<feature type="domain" description="HTH lysR-type" evidence="5">
    <location>
        <begin position="5"/>
        <end position="62"/>
    </location>
</feature>
<dbReference type="PANTHER" id="PTHR30537">
    <property type="entry name" value="HTH-TYPE TRANSCRIPTIONAL REGULATOR"/>
    <property type="match status" value="1"/>
</dbReference>
<dbReference type="Gene3D" id="3.40.190.10">
    <property type="entry name" value="Periplasmic binding protein-like II"/>
    <property type="match status" value="2"/>
</dbReference>
<evidence type="ECO:0000256" key="3">
    <source>
        <dbReference type="ARBA" id="ARBA00023125"/>
    </source>
</evidence>
<evidence type="ECO:0000256" key="1">
    <source>
        <dbReference type="ARBA" id="ARBA00009437"/>
    </source>
</evidence>
<protein>
    <submittedName>
        <fullName evidence="6">LysR family glycine cleavage system transcriptional activator</fullName>
    </submittedName>
</protein>
<comment type="similarity">
    <text evidence="1">Belongs to the LysR transcriptional regulatory family.</text>
</comment>
<keyword evidence="2" id="KW-0805">Transcription regulation</keyword>
<dbReference type="SUPFAM" id="SSF46785">
    <property type="entry name" value="Winged helix' DNA-binding domain"/>
    <property type="match status" value="1"/>
</dbReference>
<dbReference type="PANTHER" id="PTHR30537:SF74">
    <property type="entry name" value="HTH-TYPE TRANSCRIPTIONAL REGULATOR TRPI"/>
    <property type="match status" value="1"/>
</dbReference>
<dbReference type="Proteomes" id="UP000588068">
    <property type="component" value="Unassembled WGS sequence"/>
</dbReference>
<dbReference type="GO" id="GO:0043565">
    <property type="term" value="F:sequence-specific DNA binding"/>
    <property type="evidence" value="ECO:0007669"/>
    <property type="project" value="TreeGrafter"/>
</dbReference>
<dbReference type="InterPro" id="IPR036390">
    <property type="entry name" value="WH_DNA-bd_sf"/>
</dbReference>
<gene>
    <name evidence="6" type="ORF">HNQ60_005144</name>
</gene>
<dbReference type="GO" id="GO:0006351">
    <property type="term" value="P:DNA-templated transcription"/>
    <property type="evidence" value="ECO:0007669"/>
    <property type="project" value="TreeGrafter"/>
</dbReference>
<dbReference type="GO" id="GO:0003700">
    <property type="term" value="F:DNA-binding transcription factor activity"/>
    <property type="evidence" value="ECO:0007669"/>
    <property type="project" value="InterPro"/>
</dbReference>
<keyword evidence="4" id="KW-0804">Transcription</keyword>